<feature type="signal peptide" evidence="4">
    <location>
        <begin position="1"/>
        <end position="23"/>
    </location>
</feature>
<comment type="similarity">
    <text evidence="2">Belongs to the bacterial solute-binding protein 5 family.</text>
</comment>
<feature type="domain" description="Solute-binding protein family 5" evidence="5">
    <location>
        <begin position="68"/>
        <end position="449"/>
    </location>
</feature>
<dbReference type="InterPro" id="IPR023765">
    <property type="entry name" value="SBP_5_CS"/>
</dbReference>
<dbReference type="PANTHER" id="PTHR30290">
    <property type="entry name" value="PERIPLASMIC BINDING COMPONENT OF ABC TRANSPORTER"/>
    <property type="match status" value="1"/>
</dbReference>
<dbReference type="PANTHER" id="PTHR30290:SF38">
    <property type="entry name" value="D,D-DIPEPTIDE-BINDING PERIPLASMIC PROTEIN DDPA-RELATED"/>
    <property type="match status" value="1"/>
</dbReference>
<organism evidence="6 7">
    <name type="scientific">Acuticoccus mangrovi</name>
    <dbReference type="NCBI Taxonomy" id="2796142"/>
    <lineage>
        <taxon>Bacteria</taxon>
        <taxon>Pseudomonadati</taxon>
        <taxon>Pseudomonadota</taxon>
        <taxon>Alphaproteobacteria</taxon>
        <taxon>Hyphomicrobiales</taxon>
        <taxon>Amorphaceae</taxon>
        <taxon>Acuticoccus</taxon>
    </lineage>
</organism>
<evidence type="ECO:0000256" key="1">
    <source>
        <dbReference type="ARBA" id="ARBA00004418"/>
    </source>
</evidence>
<gene>
    <name evidence="6" type="ORF">JCR33_21945</name>
</gene>
<dbReference type="InterPro" id="IPR000914">
    <property type="entry name" value="SBP_5_dom"/>
</dbReference>
<dbReference type="FunFam" id="3.10.105.10:FF:000002">
    <property type="entry name" value="Dipeptide ABC transporter, substrate-binding protein"/>
    <property type="match status" value="1"/>
</dbReference>
<sequence length="531" mass="59038">MRAANRLFATTAIACLLSGGAYAQTLVYCSEGSPEGFDPAPYTAGTTFDASSKPIYNRLVEFKRGTSEVQPGLAESWEVSDDGTEYTFHLREGVPFHTTSYFTPTRDFNADDVIFTFDRQRIEDSPWYEYTPGISWEYFNGMSMPDLIKSIDKVDDYTVKFVLNRPEAPFIANMAMDFASILSKEYADQLEESGNLPMLNQQPIGTGPFQFVGYQQDAAIRYHAFADYWGGKQPIENLVFAITIDPAVRRQKLEAGECHVMPFPAPADIEALQNNADINVMEQQGLNVGYLAYNTQMEPFDNPKVRKALNMAINKQAILDAVFQGSGVAAKNPIPPTMWGYNDAIVDDPYDPDAAKAALEEAGVSDLSMKIWAMPVQRPYNPNARRMAEVIQADFADIGVDVEIVSYEWGEYLARSQDVKRDGAVLLGWTGDNGDPDNFLAVLLGCDGVGGSNRAQWCNEDFEKLIQDAKIVSDQAERAKLYEQAQVVFKEQAPWATIAHSVVFMPMRTNVEGYVMDPLGGHWFDGVSLAE</sequence>
<dbReference type="Gene3D" id="3.90.76.10">
    <property type="entry name" value="Dipeptide-binding Protein, Domain 1"/>
    <property type="match status" value="1"/>
</dbReference>
<dbReference type="Gene3D" id="3.40.190.10">
    <property type="entry name" value="Periplasmic binding protein-like II"/>
    <property type="match status" value="1"/>
</dbReference>
<name>A0A934MI48_9HYPH</name>
<dbReference type="Gene3D" id="3.10.105.10">
    <property type="entry name" value="Dipeptide-binding Protein, Domain 3"/>
    <property type="match status" value="1"/>
</dbReference>
<dbReference type="PROSITE" id="PS01040">
    <property type="entry name" value="SBP_BACTERIAL_5"/>
    <property type="match status" value="1"/>
</dbReference>
<evidence type="ECO:0000256" key="2">
    <source>
        <dbReference type="ARBA" id="ARBA00005695"/>
    </source>
</evidence>
<evidence type="ECO:0000256" key="3">
    <source>
        <dbReference type="ARBA" id="ARBA00022729"/>
    </source>
</evidence>
<dbReference type="FunFam" id="3.40.190.10:FF:000036">
    <property type="entry name" value="Dipeptide ABC transporter, substrate-binding protein"/>
    <property type="match status" value="1"/>
</dbReference>
<feature type="chain" id="PRO_5037967585" evidence="4">
    <location>
        <begin position="24"/>
        <end position="531"/>
    </location>
</feature>
<dbReference type="PIRSF" id="PIRSF002741">
    <property type="entry name" value="MppA"/>
    <property type="match status" value="1"/>
</dbReference>
<evidence type="ECO:0000313" key="7">
    <source>
        <dbReference type="Proteomes" id="UP000609531"/>
    </source>
</evidence>
<accession>A0A934MI48</accession>
<dbReference type="SUPFAM" id="SSF53850">
    <property type="entry name" value="Periplasmic binding protein-like II"/>
    <property type="match status" value="1"/>
</dbReference>
<dbReference type="AlphaFoldDB" id="A0A934MI48"/>
<evidence type="ECO:0000256" key="4">
    <source>
        <dbReference type="SAM" id="SignalP"/>
    </source>
</evidence>
<comment type="subcellular location">
    <subcellularLocation>
        <location evidence="1">Periplasm</location>
    </subcellularLocation>
</comment>
<dbReference type="InterPro" id="IPR039424">
    <property type="entry name" value="SBP_5"/>
</dbReference>
<dbReference type="Proteomes" id="UP000609531">
    <property type="component" value="Unassembled WGS sequence"/>
</dbReference>
<proteinExistence type="inferred from homology"/>
<dbReference type="GO" id="GO:0030288">
    <property type="term" value="C:outer membrane-bounded periplasmic space"/>
    <property type="evidence" value="ECO:0007669"/>
    <property type="project" value="TreeGrafter"/>
</dbReference>
<comment type="caution">
    <text evidence="6">The sequence shown here is derived from an EMBL/GenBank/DDBJ whole genome shotgun (WGS) entry which is preliminary data.</text>
</comment>
<dbReference type="RefSeq" id="WP_198884275.1">
    <property type="nucleotide sequence ID" value="NZ_JAEKJA010000026.1"/>
</dbReference>
<dbReference type="GO" id="GO:1904680">
    <property type="term" value="F:peptide transmembrane transporter activity"/>
    <property type="evidence" value="ECO:0007669"/>
    <property type="project" value="TreeGrafter"/>
</dbReference>
<evidence type="ECO:0000313" key="6">
    <source>
        <dbReference type="EMBL" id="MBJ3778378.1"/>
    </source>
</evidence>
<protein>
    <submittedName>
        <fullName evidence="6">ABC transporter substrate-binding protein</fullName>
    </submittedName>
</protein>
<dbReference type="CDD" id="cd08493">
    <property type="entry name" value="PBP2_DppA_like"/>
    <property type="match status" value="1"/>
</dbReference>
<keyword evidence="3 4" id="KW-0732">Signal</keyword>
<reference evidence="6" key="1">
    <citation type="submission" date="2020-12" db="EMBL/GenBank/DDBJ databases">
        <title>Bacterial taxonomy.</title>
        <authorList>
            <person name="Pan X."/>
        </authorList>
    </citation>
    <scope>NUCLEOTIDE SEQUENCE</scope>
    <source>
        <strain evidence="6">B2012</strain>
    </source>
</reference>
<evidence type="ECO:0000259" key="5">
    <source>
        <dbReference type="Pfam" id="PF00496"/>
    </source>
</evidence>
<dbReference type="GO" id="GO:0043190">
    <property type="term" value="C:ATP-binding cassette (ABC) transporter complex"/>
    <property type="evidence" value="ECO:0007669"/>
    <property type="project" value="InterPro"/>
</dbReference>
<dbReference type="GO" id="GO:0042938">
    <property type="term" value="P:dipeptide transport"/>
    <property type="evidence" value="ECO:0007669"/>
    <property type="project" value="TreeGrafter"/>
</dbReference>
<dbReference type="InterPro" id="IPR030678">
    <property type="entry name" value="Peptide/Ni-bd"/>
</dbReference>
<dbReference type="EMBL" id="JAEKJA010000026">
    <property type="protein sequence ID" value="MBJ3778378.1"/>
    <property type="molecule type" value="Genomic_DNA"/>
</dbReference>
<dbReference type="Pfam" id="PF00496">
    <property type="entry name" value="SBP_bac_5"/>
    <property type="match status" value="1"/>
</dbReference>
<keyword evidence="7" id="KW-1185">Reference proteome</keyword>